<comment type="subcellular location">
    <subcellularLocation>
        <location evidence="7">Synapse</location>
    </subcellularLocation>
</comment>
<reference evidence="10" key="1">
    <citation type="submission" date="2021-01" db="UniProtKB">
        <authorList>
            <consortium name="EnsemblMetazoa"/>
        </authorList>
    </citation>
    <scope>IDENTIFICATION</scope>
</reference>
<dbReference type="Pfam" id="PF12937">
    <property type="entry name" value="F-box-like"/>
    <property type="match status" value="1"/>
</dbReference>
<dbReference type="InterPro" id="IPR001870">
    <property type="entry name" value="B30.2/SPRY"/>
</dbReference>
<feature type="domain" description="B30.2/SPRY" evidence="9">
    <location>
        <begin position="72"/>
        <end position="266"/>
    </location>
</feature>
<dbReference type="GO" id="GO:0016567">
    <property type="term" value="P:protein ubiquitination"/>
    <property type="evidence" value="ECO:0007669"/>
    <property type="project" value="UniProtKB-UniPathway"/>
</dbReference>
<evidence type="ECO:0000256" key="2">
    <source>
        <dbReference type="ARBA" id="ARBA00007328"/>
    </source>
</evidence>
<proteinExistence type="inferred from homology"/>
<dbReference type="PROSITE" id="PS50188">
    <property type="entry name" value="B302_SPRY"/>
    <property type="match status" value="1"/>
</dbReference>
<dbReference type="Gene3D" id="1.20.1280.50">
    <property type="match status" value="1"/>
</dbReference>
<dbReference type="GO" id="GO:0051961">
    <property type="term" value="P:negative regulation of nervous system development"/>
    <property type="evidence" value="ECO:0007669"/>
    <property type="project" value="UniProtKB-ARBA"/>
</dbReference>
<dbReference type="SMART" id="SM00256">
    <property type="entry name" value="FBOX"/>
    <property type="match status" value="1"/>
</dbReference>
<dbReference type="GeneID" id="111248056"/>
<dbReference type="EnsemblMetazoa" id="XM_022799778">
    <property type="protein sequence ID" value="XP_022655513"/>
    <property type="gene ID" value="LOC111248056"/>
</dbReference>
<accession>A0A7M7JSK7</accession>
<dbReference type="PANTHER" id="PTHR12245">
    <property type="entry name" value="SPRY DOMAIN CONTAINING SOCS BOX PROTEIN"/>
    <property type="match status" value="1"/>
</dbReference>
<keyword evidence="5" id="KW-0524">Neurogenesis</keyword>
<dbReference type="SUPFAM" id="SSF49899">
    <property type="entry name" value="Concanavalin A-like lectins/glucanases"/>
    <property type="match status" value="1"/>
</dbReference>
<dbReference type="GO" id="GO:0019005">
    <property type="term" value="C:SCF ubiquitin ligase complex"/>
    <property type="evidence" value="ECO:0007669"/>
    <property type="project" value="UniProtKB-ARBA"/>
</dbReference>
<dbReference type="InterPro" id="IPR013320">
    <property type="entry name" value="ConA-like_dom_sf"/>
</dbReference>
<name>A0A7M7JSK7_VARDE</name>
<sequence length="268" mass="29852">MAPPKVAPSTTGSVLLTLPRSILEYIFTFLDLNSLRQVALVCRRFNALLADENGEIWRLHAMRRLSAENFKTPTNMLSDVPTYKSKLRSLFHAWDPSECSRNIYVKPNGFTIHRNPVAQSTDAAKGKIGFNNGRHCWKVWWEGPLGTVAVIGVSTKEAPVQCPGYVALLGSNSESWGWNLVDNVLLHNGDNHGIYPPLSNPPKYQVGERIRVVLDCEDHTLSFERANCEFLGVAFRGLPDRCRLFPAVSAVYGNTEVSMVYLGHPLDG</sequence>
<evidence type="ECO:0000256" key="5">
    <source>
        <dbReference type="ARBA" id="ARBA00022902"/>
    </source>
</evidence>
<dbReference type="PROSITE" id="PS50181">
    <property type="entry name" value="FBOX"/>
    <property type="match status" value="1"/>
</dbReference>
<keyword evidence="4" id="KW-0833">Ubl conjugation pathway</keyword>
<evidence type="ECO:0000259" key="9">
    <source>
        <dbReference type="PROSITE" id="PS50188"/>
    </source>
</evidence>
<evidence type="ECO:0000259" key="8">
    <source>
        <dbReference type="PROSITE" id="PS50181"/>
    </source>
</evidence>
<dbReference type="PANTHER" id="PTHR12245:SF7">
    <property type="entry name" value="F-BOX_SPRY DOMAIN-CONTAINING PROTEIN 1"/>
    <property type="match status" value="1"/>
</dbReference>
<dbReference type="CTD" id="36460"/>
<evidence type="ECO:0000256" key="4">
    <source>
        <dbReference type="ARBA" id="ARBA00022786"/>
    </source>
</evidence>
<dbReference type="CDD" id="cd12907">
    <property type="entry name" value="SPRY_Fbox"/>
    <property type="match status" value="1"/>
</dbReference>
<keyword evidence="6" id="KW-0770">Synapse</keyword>
<keyword evidence="11" id="KW-1185">Reference proteome</keyword>
<dbReference type="CDD" id="cd09917">
    <property type="entry name" value="F-box_SF"/>
    <property type="match status" value="1"/>
</dbReference>
<dbReference type="InterPro" id="IPR050672">
    <property type="entry name" value="FBXO45-Fsn/SPSB_families"/>
</dbReference>
<dbReference type="SUPFAM" id="SSF81383">
    <property type="entry name" value="F-box domain"/>
    <property type="match status" value="1"/>
</dbReference>
<dbReference type="Proteomes" id="UP000594260">
    <property type="component" value="Unplaced"/>
</dbReference>
<dbReference type="FunCoup" id="A0A7M7JSK7">
    <property type="interactions" value="1028"/>
</dbReference>
<dbReference type="Gene3D" id="2.60.120.920">
    <property type="match status" value="1"/>
</dbReference>
<dbReference type="GO" id="GO:0060386">
    <property type="term" value="P:synapse assembly involved in innervation"/>
    <property type="evidence" value="ECO:0007669"/>
    <property type="project" value="TreeGrafter"/>
</dbReference>
<dbReference type="FunFam" id="2.60.120.920:FF:000017">
    <property type="entry name" value="F-box/SPRY domain-containing protein 1"/>
    <property type="match status" value="1"/>
</dbReference>
<dbReference type="InterPro" id="IPR036047">
    <property type="entry name" value="F-box-like_dom_sf"/>
</dbReference>
<dbReference type="OMA" id="ATKRASM"/>
<evidence type="ECO:0000313" key="10">
    <source>
        <dbReference type="EnsemblMetazoa" id="XP_022655513"/>
    </source>
</evidence>
<dbReference type="KEGG" id="vde:111248056"/>
<dbReference type="InterPro" id="IPR043136">
    <property type="entry name" value="B30.2/SPRY_sf"/>
</dbReference>
<evidence type="ECO:0000256" key="7">
    <source>
        <dbReference type="ARBA" id="ARBA00034103"/>
    </source>
</evidence>
<dbReference type="GO" id="GO:0045202">
    <property type="term" value="C:synapse"/>
    <property type="evidence" value="ECO:0007669"/>
    <property type="project" value="UniProtKB-SubCell"/>
</dbReference>
<dbReference type="OrthoDB" id="2398163at2759"/>
<dbReference type="InterPro" id="IPR035784">
    <property type="entry name" value="SPRY_FBXO45"/>
</dbReference>
<feature type="domain" description="F-box" evidence="8">
    <location>
        <begin position="12"/>
        <end position="60"/>
    </location>
</feature>
<organism evidence="10 11">
    <name type="scientific">Varroa destructor</name>
    <name type="common">Honeybee mite</name>
    <dbReference type="NCBI Taxonomy" id="109461"/>
    <lineage>
        <taxon>Eukaryota</taxon>
        <taxon>Metazoa</taxon>
        <taxon>Ecdysozoa</taxon>
        <taxon>Arthropoda</taxon>
        <taxon>Chelicerata</taxon>
        <taxon>Arachnida</taxon>
        <taxon>Acari</taxon>
        <taxon>Parasitiformes</taxon>
        <taxon>Mesostigmata</taxon>
        <taxon>Gamasina</taxon>
        <taxon>Dermanyssoidea</taxon>
        <taxon>Varroidae</taxon>
        <taxon>Varroa</taxon>
    </lineage>
</organism>
<comment type="similarity">
    <text evidence="2">Belongs to the FBXO45/Fsn family.</text>
</comment>
<dbReference type="InterPro" id="IPR001810">
    <property type="entry name" value="F-box_dom"/>
</dbReference>
<dbReference type="InParanoid" id="A0A7M7JSK7"/>
<evidence type="ECO:0000256" key="1">
    <source>
        <dbReference type="ARBA" id="ARBA00004906"/>
    </source>
</evidence>
<dbReference type="SMART" id="SM00449">
    <property type="entry name" value="SPRY"/>
    <property type="match status" value="1"/>
</dbReference>
<dbReference type="UniPathway" id="UPA00143"/>
<comment type="pathway">
    <text evidence="1">Protein modification; protein ubiquitination.</text>
</comment>
<evidence type="ECO:0000256" key="6">
    <source>
        <dbReference type="ARBA" id="ARBA00023018"/>
    </source>
</evidence>
<evidence type="ECO:0000256" key="3">
    <source>
        <dbReference type="ARBA" id="ARBA00016614"/>
    </source>
</evidence>
<evidence type="ECO:0000313" key="11">
    <source>
        <dbReference type="Proteomes" id="UP000594260"/>
    </source>
</evidence>
<dbReference type="InterPro" id="IPR003877">
    <property type="entry name" value="SPRY_dom"/>
</dbReference>
<dbReference type="RefSeq" id="XP_022655513.1">
    <property type="nucleotide sequence ID" value="XM_022799778.1"/>
</dbReference>
<dbReference type="AlphaFoldDB" id="A0A7M7JSK7"/>
<dbReference type="Pfam" id="PF00622">
    <property type="entry name" value="SPRY"/>
    <property type="match status" value="1"/>
</dbReference>
<protein>
    <recommendedName>
        <fullName evidence="3">F-box/SPRY domain-containing protein 1</fullName>
    </recommendedName>
</protein>
<dbReference type="GO" id="GO:0043161">
    <property type="term" value="P:proteasome-mediated ubiquitin-dependent protein catabolic process"/>
    <property type="evidence" value="ECO:0007669"/>
    <property type="project" value="TreeGrafter"/>
</dbReference>